<dbReference type="PANTHER" id="PTHR34477">
    <property type="entry name" value="UPF0213 PROTEIN YHBQ"/>
    <property type="match status" value="1"/>
</dbReference>
<dbReference type="SUPFAM" id="SSF82771">
    <property type="entry name" value="GIY-YIG endonuclease"/>
    <property type="match status" value="1"/>
</dbReference>
<evidence type="ECO:0000313" key="2">
    <source>
        <dbReference type="EMBL" id="SUZ96586.1"/>
    </source>
</evidence>
<organism evidence="2">
    <name type="scientific">marine metagenome</name>
    <dbReference type="NCBI Taxonomy" id="408172"/>
    <lineage>
        <taxon>unclassified sequences</taxon>
        <taxon>metagenomes</taxon>
        <taxon>ecological metagenomes</taxon>
    </lineage>
</organism>
<sequence length="88" mass="10289">MTSNDQNSWIIYILECCDESLYCGITNDIERRLKQHSGELKGGAKYTLSRRPCNLVYLETSANRKEALIREFEIKQMSKSQKRELIKT</sequence>
<dbReference type="PANTHER" id="PTHR34477:SF1">
    <property type="entry name" value="UPF0213 PROTEIN YHBQ"/>
    <property type="match status" value="1"/>
</dbReference>
<dbReference type="Gene3D" id="3.40.1440.10">
    <property type="entry name" value="GIY-YIG endonuclease"/>
    <property type="match status" value="1"/>
</dbReference>
<protein>
    <recommendedName>
        <fullName evidence="1">GIY-YIG domain-containing protein</fullName>
    </recommendedName>
</protein>
<accession>A0A381RXK0</accession>
<name>A0A381RXK0_9ZZZZ</name>
<evidence type="ECO:0000259" key="1">
    <source>
        <dbReference type="PROSITE" id="PS50164"/>
    </source>
</evidence>
<dbReference type="EMBL" id="UINC01002429">
    <property type="protein sequence ID" value="SUZ96586.1"/>
    <property type="molecule type" value="Genomic_DNA"/>
</dbReference>
<dbReference type="InterPro" id="IPR050190">
    <property type="entry name" value="UPF0213_domain"/>
</dbReference>
<reference evidence="2" key="1">
    <citation type="submission" date="2018-05" db="EMBL/GenBank/DDBJ databases">
        <authorList>
            <person name="Lanie J.A."/>
            <person name="Ng W.-L."/>
            <person name="Kazmierczak K.M."/>
            <person name="Andrzejewski T.M."/>
            <person name="Davidsen T.M."/>
            <person name="Wayne K.J."/>
            <person name="Tettelin H."/>
            <person name="Glass J.I."/>
            <person name="Rusch D."/>
            <person name="Podicherti R."/>
            <person name="Tsui H.-C.T."/>
            <person name="Winkler M.E."/>
        </authorList>
    </citation>
    <scope>NUCLEOTIDE SEQUENCE</scope>
</reference>
<dbReference type="CDD" id="cd10456">
    <property type="entry name" value="GIY-YIG_UPF0213"/>
    <property type="match status" value="1"/>
</dbReference>
<dbReference type="InterPro" id="IPR000305">
    <property type="entry name" value="GIY-YIG_endonuc"/>
</dbReference>
<gene>
    <name evidence="2" type="ORF">METZ01_LOCUS49440</name>
</gene>
<proteinExistence type="predicted"/>
<feature type="domain" description="GIY-YIG" evidence="1">
    <location>
        <begin position="7"/>
        <end position="84"/>
    </location>
</feature>
<dbReference type="InterPro" id="IPR035901">
    <property type="entry name" value="GIY-YIG_endonuc_sf"/>
</dbReference>
<dbReference type="PROSITE" id="PS50164">
    <property type="entry name" value="GIY_YIG"/>
    <property type="match status" value="1"/>
</dbReference>
<dbReference type="AlphaFoldDB" id="A0A381RXK0"/>
<dbReference type="Pfam" id="PF01541">
    <property type="entry name" value="GIY-YIG"/>
    <property type="match status" value="1"/>
</dbReference>